<dbReference type="GO" id="GO:0005634">
    <property type="term" value="C:nucleus"/>
    <property type="evidence" value="ECO:0007669"/>
    <property type="project" value="UniProtKB-SubCell"/>
</dbReference>
<dbReference type="InterPro" id="IPR003959">
    <property type="entry name" value="ATPase_AAA_core"/>
</dbReference>
<dbReference type="InterPro" id="IPR041569">
    <property type="entry name" value="AAA_lid_3"/>
</dbReference>
<dbReference type="SMART" id="SM00382">
    <property type="entry name" value="AAA"/>
    <property type="match status" value="1"/>
</dbReference>
<feature type="compositionally biased region" description="Acidic residues" evidence="12">
    <location>
        <begin position="33"/>
        <end position="47"/>
    </location>
</feature>
<feature type="region of interest" description="Disordered" evidence="12">
    <location>
        <begin position="1"/>
        <end position="47"/>
    </location>
</feature>
<dbReference type="Pfam" id="PF16450">
    <property type="entry name" value="Prot_ATP_ID_OB_C"/>
    <property type="match status" value="1"/>
</dbReference>
<dbReference type="GO" id="GO:0005737">
    <property type="term" value="C:cytoplasm"/>
    <property type="evidence" value="ECO:0007669"/>
    <property type="project" value="UniProtKB-SubCell"/>
</dbReference>
<evidence type="ECO:0000313" key="15">
    <source>
        <dbReference type="Proteomes" id="UP000799302"/>
    </source>
</evidence>
<organism evidence="14 15">
    <name type="scientific">Microthyrium microscopicum</name>
    <dbReference type="NCBI Taxonomy" id="703497"/>
    <lineage>
        <taxon>Eukaryota</taxon>
        <taxon>Fungi</taxon>
        <taxon>Dikarya</taxon>
        <taxon>Ascomycota</taxon>
        <taxon>Pezizomycotina</taxon>
        <taxon>Dothideomycetes</taxon>
        <taxon>Dothideomycetes incertae sedis</taxon>
        <taxon>Microthyriales</taxon>
        <taxon>Microthyriaceae</taxon>
        <taxon>Microthyrium</taxon>
    </lineage>
</organism>
<protein>
    <recommendedName>
        <fullName evidence="10">26S proteasome regulatory subunit 6A</fullName>
    </recommendedName>
</protein>
<gene>
    <name evidence="14" type="ORF">BT63DRAFT_459406</name>
</gene>
<feature type="domain" description="AAA+ ATPase" evidence="13">
    <location>
        <begin position="241"/>
        <end position="380"/>
    </location>
</feature>
<evidence type="ECO:0000256" key="5">
    <source>
        <dbReference type="ARBA" id="ARBA00022741"/>
    </source>
</evidence>
<evidence type="ECO:0000256" key="6">
    <source>
        <dbReference type="ARBA" id="ARBA00022840"/>
    </source>
</evidence>
<dbReference type="Gene3D" id="3.40.50.300">
    <property type="entry name" value="P-loop containing nucleotide triphosphate hydrolases"/>
    <property type="match status" value="1"/>
</dbReference>
<evidence type="ECO:0000256" key="9">
    <source>
        <dbReference type="ARBA" id="ARBA00024661"/>
    </source>
</evidence>
<dbReference type="PROSITE" id="PS00674">
    <property type="entry name" value="AAA"/>
    <property type="match status" value="1"/>
</dbReference>
<dbReference type="InterPro" id="IPR027417">
    <property type="entry name" value="P-loop_NTPase"/>
</dbReference>
<evidence type="ECO:0000256" key="12">
    <source>
        <dbReference type="SAM" id="MobiDB-lite"/>
    </source>
</evidence>
<keyword evidence="4" id="KW-0963">Cytoplasm</keyword>
<dbReference type="GO" id="GO:0006508">
    <property type="term" value="P:proteolysis"/>
    <property type="evidence" value="ECO:0007669"/>
    <property type="project" value="UniProtKB-KW"/>
</dbReference>
<evidence type="ECO:0000256" key="7">
    <source>
        <dbReference type="ARBA" id="ARBA00022942"/>
    </source>
</evidence>
<dbReference type="Pfam" id="PF00004">
    <property type="entry name" value="AAA"/>
    <property type="match status" value="1"/>
</dbReference>
<comment type="subcellular location">
    <subcellularLocation>
        <location evidence="2">Cytoplasm</location>
    </subcellularLocation>
    <subcellularLocation>
        <location evidence="1">Nucleus</location>
    </subcellularLocation>
</comment>
<dbReference type="Gene3D" id="2.40.50.140">
    <property type="entry name" value="Nucleic acid-binding proteins"/>
    <property type="match status" value="1"/>
</dbReference>
<feature type="compositionally biased region" description="Basic and acidic residues" evidence="12">
    <location>
        <begin position="12"/>
        <end position="32"/>
    </location>
</feature>
<evidence type="ECO:0000256" key="3">
    <source>
        <dbReference type="ARBA" id="ARBA00006914"/>
    </source>
</evidence>
<dbReference type="SUPFAM" id="SSF52540">
    <property type="entry name" value="P-loop containing nucleoside triphosphate hydrolases"/>
    <property type="match status" value="1"/>
</dbReference>
<dbReference type="GO" id="GO:0005524">
    <property type="term" value="F:ATP binding"/>
    <property type="evidence" value="ECO:0007669"/>
    <property type="project" value="UniProtKB-KW"/>
</dbReference>
<keyword evidence="8" id="KW-0539">Nucleus</keyword>
<evidence type="ECO:0000256" key="1">
    <source>
        <dbReference type="ARBA" id="ARBA00004123"/>
    </source>
</evidence>
<evidence type="ECO:0000313" key="14">
    <source>
        <dbReference type="EMBL" id="KAF2665828.1"/>
    </source>
</evidence>
<dbReference type="PANTHER" id="PTHR23073">
    <property type="entry name" value="26S PROTEASOME REGULATORY SUBUNIT"/>
    <property type="match status" value="1"/>
</dbReference>
<comment type="similarity">
    <text evidence="3 11">Belongs to the AAA ATPase family.</text>
</comment>
<feature type="compositionally biased region" description="Acidic residues" evidence="12">
    <location>
        <begin position="1"/>
        <end position="11"/>
    </location>
</feature>
<accession>A0A6A6U3X3</accession>
<dbReference type="InterPro" id="IPR003960">
    <property type="entry name" value="ATPase_AAA_CS"/>
</dbReference>
<evidence type="ECO:0000256" key="4">
    <source>
        <dbReference type="ARBA" id="ARBA00022490"/>
    </source>
</evidence>
<dbReference type="OrthoDB" id="9443236at2759"/>
<dbReference type="EMBL" id="MU004240">
    <property type="protein sequence ID" value="KAF2665828.1"/>
    <property type="molecule type" value="Genomic_DNA"/>
</dbReference>
<keyword evidence="14" id="KW-0645">Protease</keyword>
<reference evidence="14" key="1">
    <citation type="journal article" date="2020" name="Stud. Mycol.">
        <title>101 Dothideomycetes genomes: a test case for predicting lifestyles and emergence of pathogens.</title>
        <authorList>
            <person name="Haridas S."/>
            <person name="Albert R."/>
            <person name="Binder M."/>
            <person name="Bloem J."/>
            <person name="Labutti K."/>
            <person name="Salamov A."/>
            <person name="Andreopoulos B."/>
            <person name="Baker S."/>
            <person name="Barry K."/>
            <person name="Bills G."/>
            <person name="Bluhm B."/>
            <person name="Cannon C."/>
            <person name="Castanera R."/>
            <person name="Culley D."/>
            <person name="Daum C."/>
            <person name="Ezra D."/>
            <person name="Gonzalez J."/>
            <person name="Henrissat B."/>
            <person name="Kuo A."/>
            <person name="Liang C."/>
            <person name="Lipzen A."/>
            <person name="Lutzoni F."/>
            <person name="Magnuson J."/>
            <person name="Mondo S."/>
            <person name="Nolan M."/>
            <person name="Ohm R."/>
            <person name="Pangilinan J."/>
            <person name="Park H.-J."/>
            <person name="Ramirez L."/>
            <person name="Alfaro M."/>
            <person name="Sun H."/>
            <person name="Tritt A."/>
            <person name="Yoshinaga Y."/>
            <person name="Zwiers L.-H."/>
            <person name="Turgeon B."/>
            <person name="Goodwin S."/>
            <person name="Spatafora J."/>
            <person name="Crous P."/>
            <person name="Grigoriev I."/>
        </authorList>
    </citation>
    <scope>NUCLEOTIDE SEQUENCE</scope>
    <source>
        <strain evidence="14">CBS 115976</strain>
    </source>
</reference>
<name>A0A6A6U3X3_9PEZI</name>
<sequence>MSTLEDLDDIEQEQREEKKDDKKDDGEKKEGVGGDDEMKDAPEEKEEEILDDEILTLSTRDIVARRRLLENELRIMKSEFQRLSHEKSTMNEKIKDNMDKIENNRQLPYLVGNVVEILDLDVDEEAAEEGANIDLDATRIGKSAVIKTSTRQTIFLPLIGLVDHEKLKPGDLIGVNKDSYLILDTLPAEYDSRVKAMEVDEKPTEKYTDVGGLDKQIEELVEAIVWPMKEAERFKKIGIKAPKGALMYGPPGTGKTLLARACAAQTDATFLKLAGPQLVQMFIGDGAKLVRDCFALAKEKAPSIIFIDELDAVGTKRFDSDKSGDREVQRTMLELLNQLDGFASDDRVKVLAATNRVDVLDPALLRSGRLDRKIEFPLPNEEARAQIMRIHSRKMTVDEGVNWQELARSTDEFGGAQLKAVCVEAGMIALRLGQTKISHEHYVDAIAEVQAKKKETANFYA</sequence>
<keyword evidence="7" id="KW-0647">Proteasome</keyword>
<dbReference type="InterPro" id="IPR003593">
    <property type="entry name" value="AAA+_ATPase"/>
</dbReference>
<evidence type="ECO:0000256" key="11">
    <source>
        <dbReference type="RuleBase" id="RU003651"/>
    </source>
</evidence>
<dbReference type="GO" id="GO:0008540">
    <property type="term" value="C:proteasome regulatory particle, base subcomplex"/>
    <property type="evidence" value="ECO:0007669"/>
    <property type="project" value="UniProtKB-ARBA"/>
</dbReference>
<dbReference type="FunFam" id="3.40.50.300:FF:000037">
    <property type="entry name" value="26S protease regulatory subunit 6A"/>
    <property type="match status" value="1"/>
</dbReference>
<dbReference type="FunFam" id="2.40.50.140:FF:000076">
    <property type="entry name" value="26S protease regulatory subunit 6A"/>
    <property type="match status" value="1"/>
</dbReference>
<dbReference type="GO" id="GO:0016887">
    <property type="term" value="F:ATP hydrolysis activity"/>
    <property type="evidence" value="ECO:0007669"/>
    <property type="project" value="InterPro"/>
</dbReference>
<dbReference type="Proteomes" id="UP000799302">
    <property type="component" value="Unassembled WGS sequence"/>
</dbReference>
<dbReference type="Gene3D" id="1.10.8.60">
    <property type="match status" value="1"/>
</dbReference>
<keyword evidence="6 11" id="KW-0067">ATP-binding</keyword>
<evidence type="ECO:0000256" key="2">
    <source>
        <dbReference type="ARBA" id="ARBA00004496"/>
    </source>
</evidence>
<dbReference type="GO" id="GO:0008233">
    <property type="term" value="F:peptidase activity"/>
    <property type="evidence" value="ECO:0007669"/>
    <property type="project" value="UniProtKB-KW"/>
</dbReference>
<proteinExistence type="inferred from homology"/>
<dbReference type="AlphaFoldDB" id="A0A6A6U3X3"/>
<dbReference type="InterPro" id="IPR050221">
    <property type="entry name" value="26S_Proteasome_ATPase"/>
</dbReference>
<dbReference type="InterPro" id="IPR012340">
    <property type="entry name" value="NA-bd_OB-fold"/>
</dbReference>
<evidence type="ECO:0000256" key="8">
    <source>
        <dbReference type="ARBA" id="ARBA00023242"/>
    </source>
</evidence>
<evidence type="ECO:0000259" key="13">
    <source>
        <dbReference type="SMART" id="SM00382"/>
    </source>
</evidence>
<keyword evidence="14" id="KW-0378">Hydrolase</keyword>
<dbReference type="Pfam" id="PF17862">
    <property type="entry name" value="AAA_lid_3"/>
    <property type="match status" value="1"/>
</dbReference>
<dbReference type="InterPro" id="IPR032501">
    <property type="entry name" value="Prot_ATP_ID_OB_2nd"/>
</dbReference>
<evidence type="ECO:0000256" key="10">
    <source>
        <dbReference type="ARBA" id="ARBA00069320"/>
    </source>
</evidence>
<comment type="function">
    <text evidence="9">The 26S proteasome is involved in the ATP-dependent degradation of ubiquitinated proteins. The regulatory (or ATPase) complex confers ATP dependency and substrate specificity to the 26S complex.</text>
</comment>
<dbReference type="FunFam" id="1.10.8.60:FF:000009">
    <property type="entry name" value="26S protease regulatory subunit 6A"/>
    <property type="match status" value="1"/>
</dbReference>
<keyword evidence="15" id="KW-1185">Reference proteome</keyword>
<keyword evidence="5 11" id="KW-0547">Nucleotide-binding</keyword>